<dbReference type="Pfam" id="PF00465">
    <property type="entry name" value="Fe-ADH"/>
    <property type="match status" value="1"/>
</dbReference>
<dbReference type="Gene3D" id="1.20.1090.10">
    <property type="entry name" value="Dehydroquinate synthase-like - alpha domain"/>
    <property type="match status" value="1"/>
</dbReference>
<reference evidence="5 6" key="1">
    <citation type="journal article" date="2014" name="Genome Announc.">
        <title>Draft Genome Sequences of Three Strains of Bacteroides pyogenes Isolated from a Cat and Swine.</title>
        <authorList>
            <person name="Sakamoto M."/>
            <person name="Oshima K."/>
            <person name="Suda W."/>
            <person name="Kitamura K."/>
            <person name="Iida T."/>
            <person name="Hattori M."/>
            <person name="Ohkuma M."/>
        </authorList>
    </citation>
    <scope>NUCLEOTIDE SEQUENCE [LARGE SCALE GENOMIC DNA]</scope>
    <source>
        <strain evidence="5 6">JCM 6292</strain>
    </source>
</reference>
<feature type="domain" description="Fe-containing alcohol dehydrogenase-like C-terminal" evidence="4">
    <location>
        <begin position="187"/>
        <end position="382"/>
    </location>
</feature>
<evidence type="ECO:0000256" key="1">
    <source>
        <dbReference type="ARBA" id="ARBA00007358"/>
    </source>
</evidence>
<dbReference type="InterPro" id="IPR001670">
    <property type="entry name" value="ADH_Fe/GldA"/>
</dbReference>
<keyword evidence="2" id="KW-0560">Oxidoreductase</keyword>
<dbReference type="InterPro" id="IPR044731">
    <property type="entry name" value="BDH-like"/>
</dbReference>
<evidence type="ECO:0000259" key="4">
    <source>
        <dbReference type="Pfam" id="PF25137"/>
    </source>
</evidence>
<accession>W4PBM1</accession>
<gene>
    <name evidence="5" type="ORF">JCM6292_3678</name>
</gene>
<dbReference type="Gene3D" id="3.40.50.1970">
    <property type="match status" value="1"/>
</dbReference>
<dbReference type="GO" id="GO:1990002">
    <property type="term" value="F:methylglyoxal reductase (NADPH) (acetol producing) activity"/>
    <property type="evidence" value="ECO:0007669"/>
    <property type="project" value="TreeGrafter"/>
</dbReference>
<evidence type="ECO:0000256" key="2">
    <source>
        <dbReference type="ARBA" id="ARBA00023002"/>
    </source>
</evidence>
<feature type="domain" description="Alcohol dehydrogenase iron-type/glycerol dehydrogenase GldA" evidence="3">
    <location>
        <begin position="9"/>
        <end position="175"/>
    </location>
</feature>
<dbReference type="InterPro" id="IPR056798">
    <property type="entry name" value="ADH_Fe_C"/>
</dbReference>
<dbReference type="CDD" id="cd08187">
    <property type="entry name" value="BDH"/>
    <property type="match status" value="1"/>
</dbReference>
<evidence type="ECO:0000313" key="5">
    <source>
        <dbReference type="EMBL" id="GAE17125.1"/>
    </source>
</evidence>
<dbReference type="SUPFAM" id="SSF56796">
    <property type="entry name" value="Dehydroquinate synthase-like"/>
    <property type="match status" value="1"/>
</dbReference>
<proteinExistence type="inferred from homology"/>
<dbReference type="PANTHER" id="PTHR43633:SF1">
    <property type="entry name" value="ALCOHOL DEHYDROGENASE YQHD"/>
    <property type="match status" value="1"/>
</dbReference>
<comment type="similarity">
    <text evidence="1">Belongs to the iron-containing alcohol dehydrogenase family.</text>
</comment>
<sequence length="387" mass="43192">MNNFIYKNPTKIIFGKGQIEQINTELPKDARILMVYGGGSIKRNGVYEQVIRAVGNRKLIEFPNVPANPEYDHLIEAVKIIREEKLNYILAIGGGSVIDGTKFISAAAKYDGEDPWQIVCGTAPIKKAIPFGTVLTIPATGSEMNAGAVISRRALKEKRPFDSPLVYPQFSVLDPQVMITLPTRQIANGIVDATMHVLEQYMTYPVGGHLQDRFAEGIMKTLIEEGPKVMANPANYEAAASLMWSCTLALNGLIAQGVPTDWGVHAIGHEFTAIFGIDHARTLAIVAPRYYEYLLQEKREKLVQYANRVWNISSGNDDERALQGIQKLENFCQSLGINTHLSDYTEEYEGTAEEIEKRFIERKWSGIGERAQVTPEDVKKIVLKTYK</sequence>
<dbReference type="GO" id="GO:0005829">
    <property type="term" value="C:cytosol"/>
    <property type="evidence" value="ECO:0007669"/>
    <property type="project" value="TreeGrafter"/>
</dbReference>
<comment type="caution">
    <text evidence="5">The sequence shown here is derived from an EMBL/GenBank/DDBJ whole genome shotgun (WGS) entry which is preliminary data.</text>
</comment>
<evidence type="ECO:0000313" key="6">
    <source>
        <dbReference type="Proteomes" id="UP000018861"/>
    </source>
</evidence>
<dbReference type="GO" id="GO:0008106">
    <property type="term" value="F:alcohol dehydrogenase (NADP+) activity"/>
    <property type="evidence" value="ECO:0007669"/>
    <property type="project" value="TreeGrafter"/>
</dbReference>
<dbReference type="GO" id="GO:0046872">
    <property type="term" value="F:metal ion binding"/>
    <property type="evidence" value="ECO:0007669"/>
    <property type="project" value="InterPro"/>
</dbReference>
<dbReference type="EMBL" id="BAIQ01000060">
    <property type="protein sequence ID" value="GAE17125.1"/>
    <property type="molecule type" value="Genomic_DNA"/>
</dbReference>
<name>W4PBM1_9BACE</name>
<protein>
    <submittedName>
        <fullName evidence="5">NADH-dependent butanol dehydrogenase A</fullName>
    </submittedName>
</protein>
<dbReference type="PANTHER" id="PTHR43633">
    <property type="entry name" value="ALCOHOL DEHYDROGENASE YQHD"/>
    <property type="match status" value="1"/>
</dbReference>
<dbReference type="Pfam" id="PF25137">
    <property type="entry name" value="ADH_Fe_C"/>
    <property type="match status" value="1"/>
</dbReference>
<dbReference type="FunFam" id="3.40.50.1970:FF:000003">
    <property type="entry name" value="Alcohol dehydrogenase, iron-containing"/>
    <property type="match status" value="1"/>
</dbReference>
<organism evidence="5 6">
    <name type="scientific">Bacteroides pyogenes JCM 6292</name>
    <dbReference type="NCBI Taxonomy" id="1235809"/>
    <lineage>
        <taxon>Bacteria</taxon>
        <taxon>Pseudomonadati</taxon>
        <taxon>Bacteroidota</taxon>
        <taxon>Bacteroidia</taxon>
        <taxon>Bacteroidales</taxon>
        <taxon>Bacteroidaceae</taxon>
        <taxon>Bacteroides</taxon>
    </lineage>
</organism>
<dbReference type="Proteomes" id="UP000018861">
    <property type="component" value="Unassembled WGS sequence"/>
</dbReference>
<dbReference type="GO" id="GO:1990362">
    <property type="term" value="F:butanol dehydrogenase (NAD+) activity"/>
    <property type="evidence" value="ECO:0007669"/>
    <property type="project" value="InterPro"/>
</dbReference>
<evidence type="ECO:0000259" key="3">
    <source>
        <dbReference type="Pfam" id="PF00465"/>
    </source>
</evidence>
<dbReference type="AlphaFoldDB" id="W4PBM1"/>